<keyword evidence="7" id="KW-0378">Hydrolase</keyword>
<evidence type="ECO:0000256" key="7">
    <source>
        <dbReference type="ARBA" id="ARBA00022801"/>
    </source>
</evidence>
<evidence type="ECO:0000256" key="12">
    <source>
        <dbReference type="SAM" id="Phobius"/>
    </source>
</evidence>
<evidence type="ECO:0000256" key="6">
    <source>
        <dbReference type="ARBA" id="ARBA00022723"/>
    </source>
</evidence>
<dbReference type="PANTHER" id="PTHR39188:SF3">
    <property type="entry name" value="STAGE IV SPORULATION PROTEIN FB"/>
    <property type="match status" value="1"/>
</dbReference>
<evidence type="ECO:0000256" key="11">
    <source>
        <dbReference type="ARBA" id="ARBA00023136"/>
    </source>
</evidence>
<evidence type="ECO:0000256" key="9">
    <source>
        <dbReference type="ARBA" id="ARBA00022989"/>
    </source>
</evidence>
<dbReference type="RefSeq" id="WP_146390212.1">
    <property type="nucleotide sequence ID" value="NZ_SJPK01000002.1"/>
</dbReference>
<comment type="similarity">
    <text evidence="3">Belongs to the peptidase M50B family.</text>
</comment>
<feature type="transmembrane region" description="Helical" evidence="12">
    <location>
        <begin position="179"/>
        <end position="205"/>
    </location>
</feature>
<keyword evidence="5 12" id="KW-0812">Transmembrane</keyword>
<feature type="transmembrane region" description="Helical" evidence="12">
    <location>
        <begin position="126"/>
        <end position="150"/>
    </location>
</feature>
<evidence type="ECO:0000256" key="5">
    <source>
        <dbReference type="ARBA" id="ARBA00022692"/>
    </source>
</evidence>
<dbReference type="GO" id="GO:0008237">
    <property type="term" value="F:metallopeptidase activity"/>
    <property type="evidence" value="ECO:0007669"/>
    <property type="project" value="UniProtKB-KW"/>
</dbReference>
<evidence type="ECO:0000256" key="2">
    <source>
        <dbReference type="ARBA" id="ARBA00004141"/>
    </source>
</evidence>
<proteinExistence type="inferred from homology"/>
<keyword evidence="11 12" id="KW-0472">Membrane</keyword>
<keyword evidence="4" id="KW-0645">Protease</keyword>
<keyword evidence="6" id="KW-0479">Metal-binding</keyword>
<comment type="caution">
    <text evidence="14">The sequence shown here is derived from an EMBL/GenBank/DDBJ whole genome shotgun (WGS) entry which is preliminary data.</text>
</comment>
<dbReference type="Proteomes" id="UP000318053">
    <property type="component" value="Unassembled WGS sequence"/>
</dbReference>
<keyword evidence="8" id="KW-0862">Zinc</keyword>
<evidence type="ECO:0000313" key="15">
    <source>
        <dbReference type="Proteomes" id="UP000318053"/>
    </source>
</evidence>
<keyword evidence="15" id="KW-1185">Reference proteome</keyword>
<accession>A0A5C5YGD2</accession>
<dbReference type="PANTHER" id="PTHR39188">
    <property type="entry name" value="MEMBRANE-ASSOCIATED ZINC METALLOPROTEASE M50B"/>
    <property type="match status" value="1"/>
</dbReference>
<comment type="cofactor">
    <cofactor evidence="1">
        <name>Zn(2+)</name>
        <dbReference type="ChEBI" id="CHEBI:29105"/>
    </cofactor>
</comment>
<dbReference type="GO" id="GO:0046872">
    <property type="term" value="F:metal ion binding"/>
    <property type="evidence" value="ECO:0007669"/>
    <property type="project" value="UniProtKB-KW"/>
</dbReference>
<reference evidence="14 15" key="1">
    <citation type="submission" date="2019-02" db="EMBL/GenBank/DDBJ databases">
        <title>Deep-cultivation of Planctomycetes and their phenomic and genomic characterization uncovers novel biology.</title>
        <authorList>
            <person name="Wiegand S."/>
            <person name="Jogler M."/>
            <person name="Boedeker C."/>
            <person name="Pinto D."/>
            <person name="Vollmers J."/>
            <person name="Rivas-Marin E."/>
            <person name="Kohn T."/>
            <person name="Peeters S.H."/>
            <person name="Heuer A."/>
            <person name="Rast P."/>
            <person name="Oberbeckmann S."/>
            <person name="Bunk B."/>
            <person name="Jeske O."/>
            <person name="Meyerdierks A."/>
            <person name="Storesund J.E."/>
            <person name="Kallscheuer N."/>
            <person name="Luecker S."/>
            <person name="Lage O.M."/>
            <person name="Pohl T."/>
            <person name="Merkel B.J."/>
            <person name="Hornburger P."/>
            <person name="Mueller R.-W."/>
            <person name="Bruemmer F."/>
            <person name="Labrenz M."/>
            <person name="Spormann A.M."/>
            <person name="Op Den Camp H."/>
            <person name="Overmann J."/>
            <person name="Amann R."/>
            <person name="Jetten M.S.M."/>
            <person name="Mascher T."/>
            <person name="Medema M.H."/>
            <person name="Devos D.P."/>
            <person name="Kaster A.-K."/>
            <person name="Ovreas L."/>
            <person name="Rohde M."/>
            <person name="Galperin M.Y."/>
            <person name="Jogler C."/>
        </authorList>
    </citation>
    <scope>NUCLEOTIDE SEQUENCE [LARGE SCALE GENOMIC DNA]</scope>
    <source>
        <strain evidence="14 15">CA85</strain>
    </source>
</reference>
<dbReference type="Pfam" id="PF02163">
    <property type="entry name" value="Peptidase_M50"/>
    <property type="match status" value="1"/>
</dbReference>
<comment type="subcellular location">
    <subcellularLocation>
        <location evidence="2">Membrane</location>
        <topology evidence="2">Multi-pass membrane protein</topology>
    </subcellularLocation>
</comment>
<dbReference type="EMBL" id="SJPK01000002">
    <property type="protein sequence ID" value="TWT74184.1"/>
    <property type="molecule type" value="Genomic_DNA"/>
</dbReference>
<dbReference type="GO" id="GO:0016020">
    <property type="term" value="C:membrane"/>
    <property type="evidence" value="ECO:0007669"/>
    <property type="project" value="UniProtKB-SubCell"/>
</dbReference>
<keyword evidence="9 12" id="KW-1133">Transmembrane helix</keyword>
<dbReference type="AlphaFoldDB" id="A0A5C5YGD2"/>
<dbReference type="GO" id="GO:0006508">
    <property type="term" value="P:proteolysis"/>
    <property type="evidence" value="ECO:0007669"/>
    <property type="project" value="UniProtKB-KW"/>
</dbReference>
<feature type="transmembrane region" description="Helical" evidence="12">
    <location>
        <begin position="249"/>
        <end position="265"/>
    </location>
</feature>
<dbReference type="InterPro" id="IPR008915">
    <property type="entry name" value="Peptidase_M50"/>
</dbReference>
<evidence type="ECO:0000256" key="8">
    <source>
        <dbReference type="ARBA" id="ARBA00022833"/>
    </source>
</evidence>
<evidence type="ECO:0000259" key="13">
    <source>
        <dbReference type="Pfam" id="PF02163"/>
    </source>
</evidence>
<dbReference type="OrthoDB" id="166377at2"/>
<feature type="transmembrane region" description="Helical" evidence="12">
    <location>
        <begin position="20"/>
        <end position="40"/>
    </location>
</feature>
<sequence>MFLQAPDESPYDLNFMIFGFPVRIAWTFWIGAVVIGHQFASMFDAGLRDLSPGIFPLLILWTACLFVSILIHELGHAFAFRYYGTESSIVLYHFGGLAIPSSMRSRGSNGFENAFSPPRLSDLADLLIALAGPVAQLGSAMVLAGVVHAFGYRISAFASMPWPLNGLGRFFDGEPIESIALMTMVFFYVFPSVLWALLNLVPVFPLDGGRVMRSLVLLSGDRSDTWLWISMISAGGMAFYALTQGGQPIMGLLFLSLAFGNYQMMQTPYR</sequence>
<organism evidence="14 15">
    <name type="scientific">Allorhodopirellula solitaria</name>
    <dbReference type="NCBI Taxonomy" id="2527987"/>
    <lineage>
        <taxon>Bacteria</taxon>
        <taxon>Pseudomonadati</taxon>
        <taxon>Planctomycetota</taxon>
        <taxon>Planctomycetia</taxon>
        <taxon>Pirellulales</taxon>
        <taxon>Pirellulaceae</taxon>
        <taxon>Allorhodopirellula</taxon>
    </lineage>
</organism>
<feature type="transmembrane region" description="Helical" evidence="12">
    <location>
        <begin position="52"/>
        <end position="71"/>
    </location>
</feature>
<gene>
    <name evidence="14" type="ORF">CA85_10710</name>
</gene>
<evidence type="ECO:0000256" key="1">
    <source>
        <dbReference type="ARBA" id="ARBA00001947"/>
    </source>
</evidence>
<evidence type="ECO:0000256" key="3">
    <source>
        <dbReference type="ARBA" id="ARBA00007931"/>
    </source>
</evidence>
<keyword evidence="10" id="KW-0482">Metalloprotease</keyword>
<evidence type="ECO:0000313" key="14">
    <source>
        <dbReference type="EMBL" id="TWT74184.1"/>
    </source>
</evidence>
<feature type="domain" description="Peptidase M50" evidence="13">
    <location>
        <begin position="63"/>
        <end position="216"/>
    </location>
</feature>
<evidence type="ECO:0000256" key="10">
    <source>
        <dbReference type="ARBA" id="ARBA00023049"/>
    </source>
</evidence>
<protein>
    <submittedName>
        <fullName evidence="14">Peptidase family M50</fullName>
    </submittedName>
</protein>
<evidence type="ECO:0000256" key="4">
    <source>
        <dbReference type="ARBA" id="ARBA00022670"/>
    </source>
</evidence>
<name>A0A5C5YGD2_9BACT</name>